<dbReference type="SUPFAM" id="SSF55920">
    <property type="entry name" value="Creatinase/aminopeptidase"/>
    <property type="match status" value="1"/>
</dbReference>
<dbReference type="EMBL" id="DRIG01000030">
    <property type="protein sequence ID" value="HEC78028.1"/>
    <property type="molecule type" value="Genomic_DNA"/>
</dbReference>
<keyword evidence="2" id="KW-0378">Hydrolase</keyword>
<sequence>MKKDIDKLMKKKKIDVIYAEGGPSKDANLYYLLNGVKVFCRYIKKQGRKPYLIHSTIEREVAEKTGYRLINMNRYNLKRIFDRYKDLNRAKAALTNEIFNDLKIKGNVVFYGSMQLGTAYNYLRELRRLNKKIKPHYEPEKDLITLARETKDKEEVARIKKAGRVVAQSFKSLLDYVRTLKIRNNAIWKSRTSKLLIGDLRAMLQRTLFEKGYVNSAGIIVAQGRDAGVPHNAGNDREVVRPGKTIVFDIFPQELGGGYFFDFTRTVCFGYASKKLKKIYKTVRDAQDYVVSMLKVGKRTVEIERSLCRFFEKNGHPTFLTSPKIQSGYCHSLGHGLGLNVHETPTFGLFTTNKDRISRGHVFTVEPGLYYPDEGFGIRLEDVIYIDGRGRVVNLTRTARRFVIEM</sequence>
<dbReference type="InterPro" id="IPR036005">
    <property type="entry name" value="Creatinase/aminopeptidase-like"/>
</dbReference>
<keyword evidence="5" id="KW-0031">Aminopeptidase</keyword>
<evidence type="ECO:0000313" key="6">
    <source>
        <dbReference type="Proteomes" id="UP000885826"/>
    </source>
</evidence>
<evidence type="ECO:0000256" key="1">
    <source>
        <dbReference type="ARBA" id="ARBA00022723"/>
    </source>
</evidence>
<comment type="similarity">
    <text evidence="3">Belongs to the peptidase M24B family.</text>
</comment>
<protein>
    <submittedName>
        <fullName evidence="5">Aminopeptidase P family protein</fullName>
    </submittedName>
</protein>
<organism evidence="5 6">
    <name type="scientific">candidate division WOR-3 bacterium</name>
    <dbReference type="NCBI Taxonomy" id="2052148"/>
    <lineage>
        <taxon>Bacteria</taxon>
        <taxon>Bacteria division WOR-3</taxon>
    </lineage>
</organism>
<dbReference type="InterPro" id="IPR001131">
    <property type="entry name" value="Peptidase_M24B_aminopep-P_CS"/>
</dbReference>
<dbReference type="Proteomes" id="UP000885826">
    <property type="component" value="Unassembled WGS sequence"/>
</dbReference>
<dbReference type="InterPro" id="IPR000994">
    <property type="entry name" value="Pept_M24"/>
</dbReference>
<dbReference type="Gene3D" id="3.90.230.10">
    <property type="entry name" value="Creatinase/methionine aminopeptidase superfamily"/>
    <property type="match status" value="1"/>
</dbReference>
<evidence type="ECO:0000256" key="2">
    <source>
        <dbReference type="ARBA" id="ARBA00022801"/>
    </source>
</evidence>
<dbReference type="PROSITE" id="PS00491">
    <property type="entry name" value="PROLINE_PEPTIDASE"/>
    <property type="match status" value="1"/>
</dbReference>
<comment type="caution">
    <text evidence="5">The sequence shown here is derived from an EMBL/GenBank/DDBJ whole genome shotgun (WGS) entry which is preliminary data.</text>
</comment>
<evidence type="ECO:0000313" key="5">
    <source>
        <dbReference type="EMBL" id="HEC78028.1"/>
    </source>
</evidence>
<dbReference type="PANTHER" id="PTHR46112">
    <property type="entry name" value="AMINOPEPTIDASE"/>
    <property type="match status" value="1"/>
</dbReference>
<dbReference type="GO" id="GO:0004177">
    <property type="term" value="F:aminopeptidase activity"/>
    <property type="evidence" value="ECO:0007669"/>
    <property type="project" value="UniProtKB-KW"/>
</dbReference>
<reference evidence="5" key="1">
    <citation type="journal article" date="2020" name="mSystems">
        <title>Genome- and Community-Level Interaction Insights into Carbon Utilization and Element Cycling Functions of Hydrothermarchaeota in Hydrothermal Sediment.</title>
        <authorList>
            <person name="Zhou Z."/>
            <person name="Liu Y."/>
            <person name="Xu W."/>
            <person name="Pan J."/>
            <person name="Luo Z.H."/>
            <person name="Li M."/>
        </authorList>
    </citation>
    <scope>NUCLEOTIDE SEQUENCE</scope>
    <source>
        <strain evidence="5">HyVt-388</strain>
    </source>
</reference>
<feature type="domain" description="Peptidase M24" evidence="4">
    <location>
        <begin position="158"/>
        <end position="386"/>
    </location>
</feature>
<name>A0A9C9JZP2_UNCW3</name>
<proteinExistence type="inferred from homology"/>
<dbReference type="AlphaFoldDB" id="A0A9C9JZP2"/>
<keyword evidence="5" id="KW-0645">Protease</keyword>
<dbReference type="Pfam" id="PF00557">
    <property type="entry name" value="Peptidase_M24"/>
    <property type="match status" value="1"/>
</dbReference>
<dbReference type="InterPro" id="IPR050659">
    <property type="entry name" value="Peptidase_M24B"/>
</dbReference>
<accession>A0A9C9JZP2</accession>
<evidence type="ECO:0000256" key="3">
    <source>
        <dbReference type="RuleBase" id="RU000590"/>
    </source>
</evidence>
<keyword evidence="1 3" id="KW-0479">Metal-binding</keyword>
<dbReference type="GO" id="GO:0046872">
    <property type="term" value="F:metal ion binding"/>
    <property type="evidence" value="ECO:0007669"/>
    <property type="project" value="UniProtKB-KW"/>
</dbReference>
<dbReference type="PANTHER" id="PTHR46112:SF3">
    <property type="entry name" value="AMINOPEPTIDASE YPDF"/>
    <property type="match status" value="1"/>
</dbReference>
<evidence type="ECO:0000259" key="4">
    <source>
        <dbReference type="Pfam" id="PF00557"/>
    </source>
</evidence>
<gene>
    <name evidence="5" type="ORF">ENI34_02660</name>
</gene>